<organism evidence="1 2">
    <name type="scientific">Rhizobium binae</name>
    <dbReference type="NCBI Taxonomy" id="1138190"/>
    <lineage>
        <taxon>Bacteria</taxon>
        <taxon>Pseudomonadati</taxon>
        <taxon>Pseudomonadota</taxon>
        <taxon>Alphaproteobacteria</taxon>
        <taxon>Hyphomicrobiales</taxon>
        <taxon>Rhizobiaceae</taxon>
        <taxon>Rhizobium/Agrobacterium group</taxon>
        <taxon>Rhizobium</taxon>
    </lineage>
</organism>
<dbReference type="GeneID" id="91149093"/>
<evidence type="ECO:0000313" key="2">
    <source>
        <dbReference type="Proteomes" id="UP001549077"/>
    </source>
</evidence>
<sequence length="161" mass="17705">MGELLDRTFQHRILTALAETYPRQARLQEIFPDEPDNRLVVNVHYLHEHELLSAQFAKSMSGHVALGYATITAKGLDFLQDDGGLSAILGIVTIKIHEDTVKQLVIDQVEKSPADSGVKKKLIDQIRGLPAEGVKVMTVEAIKLGLGKAPDLIAWLSKTIT</sequence>
<keyword evidence="2" id="KW-1185">Reference proteome</keyword>
<evidence type="ECO:0000313" key="1">
    <source>
        <dbReference type="EMBL" id="MET3753403.1"/>
    </source>
</evidence>
<proteinExistence type="predicted"/>
<name>A0ABV2MDE1_9HYPH</name>
<dbReference type="EMBL" id="JBEPMY010000001">
    <property type="protein sequence ID" value="MET3753403.1"/>
    <property type="molecule type" value="Genomic_DNA"/>
</dbReference>
<gene>
    <name evidence="1" type="ORF">ABID08_000742</name>
</gene>
<protein>
    <submittedName>
        <fullName evidence="1">Uncharacterized protein</fullName>
    </submittedName>
</protein>
<reference evidence="1 2" key="1">
    <citation type="submission" date="2024-06" db="EMBL/GenBank/DDBJ databases">
        <title>Genomic Encyclopedia of Type Strains, Phase IV (KMG-IV): sequencing the most valuable type-strain genomes for metagenomic binning, comparative biology and taxonomic classification.</title>
        <authorList>
            <person name="Goeker M."/>
        </authorList>
    </citation>
    <scope>NUCLEOTIDE SEQUENCE [LARGE SCALE GENOMIC DNA]</scope>
    <source>
        <strain evidence="1 2">DSM 29288</strain>
    </source>
</reference>
<dbReference type="RefSeq" id="WP_168299134.1">
    <property type="nucleotide sequence ID" value="NZ_CP071604.1"/>
</dbReference>
<dbReference type="Proteomes" id="UP001549077">
    <property type="component" value="Unassembled WGS sequence"/>
</dbReference>
<comment type="caution">
    <text evidence="1">The sequence shown here is derived from an EMBL/GenBank/DDBJ whole genome shotgun (WGS) entry which is preliminary data.</text>
</comment>
<accession>A0ABV2MDE1</accession>